<dbReference type="Pfam" id="PF14356">
    <property type="entry name" value="DUF4403"/>
    <property type="match status" value="1"/>
</dbReference>
<sequence>MIKYILFFCLIMVLLVNTSCASKQQFTTIKPEPEEASPIVYDNIPSFINVPVSIKLKDIENQINTILKGLIYEDKIIEDDNIEIKVWKQAPITIQNEGSSGNKIKTMLPLKAIVKYRIGTETMGVKLYKTSEFNLNGVVTLSSNIGLSNWKLKSNTHITNLEWTESPSLVVYGKNLPVTYLVNPAIKIFRADIEKSIDDAIETSMDFKPNVLVAIEKLTVPFKMSDYYESWLRIVPVEIYATDAELKKDKVLLQMGMKCNMETLIGKQPESKFDAKNIVLKPVTKMPNHITSNIVAISTYQDASKIMTKNFSGQEFGSGSKKVTVKNVDIWHKSGKMVIALDLQGSINGTIYLEGVPLYNNVTKELFFDNLDYVLDTKSRLIRTANWMAKGIILKRIQESCRYSIQPNLDEGKQTMLGYLNNYSPMSGVFVNGTMDEIEFQRIKLTNNAILAFLKVTGNISVTVDGLK</sequence>
<accession>A0ABW3JK33</accession>
<comment type="caution">
    <text evidence="2">The sequence shown here is derived from an EMBL/GenBank/DDBJ whole genome shotgun (WGS) entry which is preliminary data.</text>
</comment>
<protein>
    <submittedName>
        <fullName evidence="2">DUF4403 family protein</fullName>
    </submittedName>
</protein>
<feature type="chain" id="PRO_5045221717" evidence="1">
    <location>
        <begin position="22"/>
        <end position="468"/>
    </location>
</feature>
<reference evidence="3" key="1">
    <citation type="journal article" date="2019" name="Int. J. Syst. Evol. Microbiol.">
        <title>The Global Catalogue of Microorganisms (GCM) 10K type strain sequencing project: providing services to taxonomists for standard genome sequencing and annotation.</title>
        <authorList>
            <consortium name="The Broad Institute Genomics Platform"/>
            <consortium name="The Broad Institute Genome Sequencing Center for Infectious Disease"/>
            <person name="Wu L."/>
            <person name="Ma J."/>
        </authorList>
    </citation>
    <scope>NUCLEOTIDE SEQUENCE [LARGE SCALE GENOMIC DNA]</scope>
    <source>
        <strain evidence="3">CCUG 62414</strain>
    </source>
</reference>
<evidence type="ECO:0000256" key="1">
    <source>
        <dbReference type="SAM" id="SignalP"/>
    </source>
</evidence>
<dbReference type="Proteomes" id="UP001597061">
    <property type="component" value="Unassembled WGS sequence"/>
</dbReference>
<keyword evidence="1" id="KW-0732">Signal</keyword>
<proteinExistence type="predicted"/>
<feature type="signal peptide" evidence="1">
    <location>
        <begin position="1"/>
        <end position="21"/>
    </location>
</feature>
<keyword evidence="3" id="KW-1185">Reference proteome</keyword>
<gene>
    <name evidence="2" type="ORF">ACFQ1R_11100</name>
</gene>
<name>A0ABW3JK33_9FLAO</name>
<evidence type="ECO:0000313" key="3">
    <source>
        <dbReference type="Proteomes" id="UP001597061"/>
    </source>
</evidence>
<dbReference type="EMBL" id="JBHTJI010000001">
    <property type="protein sequence ID" value="MFD0990646.1"/>
    <property type="molecule type" value="Genomic_DNA"/>
</dbReference>
<evidence type="ECO:0000313" key="2">
    <source>
        <dbReference type="EMBL" id="MFD0990646.1"/>
    </source>
</evidence>
<organism evidence="2 3">
    <name type="scientific">Mariniflexile jejuense</name>
    <dbReference type="NCBI Taxonomy" id="1173582"/>
    <lineage>
        <taxon>Bacteria</taxon>
        <taxon>Pseudomonadati</taxon>
        <taxon>Bacteroidota</taxon>
        <taxon>Flavobacteriia</taxon>
        <taxon>Flavobacteriales</taxon>
        <taxon>Flavobacteriaceae</taxon>
        <taxon>Mariniflexile</taxon>
    </lineage>
</organism>
<dbReference type="InterPro" id="IPR025515">
    <property type="entry name" value="DUF4403"/>
</dbReference>
<dbReference type="RefSeq" id="WP_379926239.1">
    <property type="nucleotide sequence ID" value="NZ_JBHTJI010000001.1"/>
</dbReference>